<evidence type="ECO:0000256" key="2">
    <source>
        <dbReference type="SAM" id="Phobius"/>
    </source>
</evidence>
<keyword evidence="3" id="KW-0732">Signal</keyword>
<evidence type="ECO:0000313" key="4">
    <source>
        <dbReference type="EMBL" id="JAE33137.1"/>
    </source>
</evidence>
<dbReference type="AlphaFoldDB" id="A0A0A9H8U1"/>
<evidence type="ECO:0000256" key="3">
    <source>
        <dbReference type="SAM" id="SignalP"/>
    </source>
</evidence>
<feature type="region of interest" description="Disordered" evidence="1">
    <location>
        <begin position="156"/>
        <end position="203"/>
    </location>
</feature>
<keyword evidence="2" id="KW-0472">Membrane</keyword>
<keyword evidence="2" id="KW-0812">Transmembrane</keyword>
<reference evidence="4" key="1">
    <citation type="submission" date="2014-09" db="EMBL/GenBank/DDBJ databases">
        <authorList>
            <person name="Magalhaes I.L.F."/>
            <person name="Oliveira U."/>
            <person name="Santos F.R."/>
            <person name="Vidigal T.H.D.A."/>
            <person name="Brescovit A.D."/>
            <person name="Santos A.J."/>
        </authorList>
    </citation>
    <scope>NUCLEOTIDE SEQUENCE</scope>
    <source>
        <tissue evidence="4">Shoot tissue taken approximately 20 cm above the soil surface</tissue>
    </source>
</reference>
<feature type="signal peptide" evidence="3">
    <location>
        <begin position="1"/>
        <end position="24"/>
    </location>
</feature>
<dbReference type="EMBL" id="GBRH01164759">
    <property type="protein sequence ID" value="JAE33137.1"/>
    <property type="molecule type" value="Transcribed_RNA"/>
</dbReference>
<feature type="transmembrane region" description="Helical" evidence="2">
    <location>
        <begin position="56"/>
        <end position="78"/>
    </location>
</feature>
<reference evidence="4" key="2">
    <citation type="journal article" date="2015" name="Data Brief">
        <title>Shoot transcriptome of the giant reed, Arundo donax.</title>
        <authorList>
            <person name="Barrero R.A."/>
            <person name="Guerrero F.D."/>
            <person name="Moolhuijzen P."/>
            <person name="Goolsby J.A."/>
            <person name="Tidwell J."/>
            <person name="Bellgard S.E."/>
            <person name="Bellgard M.I."/>
        </authorList>
    </citation>
    <scope>NUCLEOTIDE SEQUENCE</scope>
    <source>
        <tissue evidence="4">Shoot tissue taken approximately 20 cm above the soil surface</tissue>
    </source>
</reference>
<keyword evidence="2" id="KW-1133">Transmembrane helix</keyword>
<accession>A0A0A9H8U1</accession>
<name>A0A0A9H8U1_ARUDO</name>
<organism evidence="4">
    <name type="scientific">Arundo donax</name>
    <name type="common">Giant reed</name>
    <name type="synonym">Donax arundinaceus</name>
    <dbReference type="NCBI Taxonomy" id="35708"/>
    <lineage>
        <taxon>Eukaryota</taxon>
        <taxon>Viridiplantae</taxon>
        <taxon>Streptophyta</taxon>
        <taxon>Embryophyta</taxon>
        <taxon>Tracheophyta</taxon>
        <taxon>Spermatophyta</taxon>
        <taxon>Magnoliopsida</taxon>
        <taxon>Liliopsida</taxon>
        <taxon>Poales</taxon>
        <taxon>Poaceae</taxon>
        <taxon>PACMAD clade</taxon>
        <taxon>Arundinoideae</taxon>
        <taxon>Arundineae</taxon>
        <taxon>Arundo</taxon>
    </lineage>
</organism>
<feature type="chain" id="PRO_5002048106" evidence="3">
    <location>
        <begin position="25"/>
        <end position="254"/>
    </location>
</feature>
<sequence length="254" mass="26908">MFWSRHVVCLNNITPILLVPLVSSRDWVHRVIQPSAHQPKVFFRCPKDSFVSPNNFIPAVHVNGLLGMLCLLMNVGWVSPQATMRMGHSEEEHRQNENFVACYRIRILRPHKRRCWASTGGEEWEPAEGGRGASVAVVATDGWGCAGKAVAPIPVSGEEGERRAAPGPYPGPELAAAAVPPIPEPGPEPAAAAAPPGPDPSSELAAAAVPLRTRAAAAAPFLSLAASFCSRAATASRCSCPMGCLRRTGSVRAG</sequence>
<protein>
    <submittedName>
        <fullName evidence="4">Uncharacterized protein</fullName>
    </submittedName>
</protein>
<proteinExistence type="predicted"/>
<evidence type="ECO:0000256" key="1">
    <source>
        <dbReference type="SAM" id="MobiDB-lite"/>
    </source>
</evidence>